<dbReference type="InterPro" id="IPR008617">
    <property type="entry name" value="Uncharacterised_YcgJ"/>
</dbReference>
<evidence type="ECO:0000313" key="3">
    <source>
        <dbReference type="Proteomes" id="UP001241603"/>
    </source>
</evidence>
<sequence length="115" mass="12394">MKTIAWTMLALALMGTPAFAASGKILQSPQAGVLCDPYMCADANGVSKRLTETFLGKAVATKLFSQGAFDTSEFTFANGVFCDVKERACHKDRYFDANGKRSPVDAQATAQLFNK</sequence>
<organism evidence="2 3">
    <name type="scientific">Kaistia dalseonensis</name>
    <dbReference type="NCBI Taxonomy" id="410840"/>
    <lineage>
        <taxon>Bacteria</taxon>
        <taxon>Pseudomonadati</taxon>
        <taxon>Pseudomonadota</taxon>
        <taxon>Alphaproteobacteria</taxon>
        <taxon>Hyphomicrobiales</taxon>
        <taxon>Kaistiaceae</taxon>
        <taxon>Kaistia</taxon>
    </lineage>
</organism>
<comment type="caution">
    <text evidence="2">The sequence shown here is derived from an EMBL/GenBank/DDBJ whole genome shotgun (WGS) entry which is preliminary data.</text>
</comment>
<name>A0ABU0H1X4_9HYPH</name>
<dbReference type="EMBL" id="JAUSVO010000001">
    <property type="protein sequence ID" value="MDQ0435898.1"/>
    <property type="molecule type" value="Genomic_DNA"/>
</dbReference>
<feature type="chain" id="PRO_5046666671" evidence="1">
    <location>
        <begin position="21"/>
        <end position="115"/>
    </location>
</feature>
<gene>
    <name evidence="2" type="ORF">QO014_000268</name>
</gene>
<proteinExistence type="predicted"/>
<reference evidence="2 3" key="1">
    <citation type="submission" date="2023-07" db="EMBL/GenBank/DDBJ databases">
        <title>Genomic Encyclopedia of Type Strains, Phase IV (KMG-IV): sequencing the most valuable type-strain genomes for metagenomic binning, comparative biology and taxonomic classification.</title>
        <authorList>
            <person name="Goeker M."/>
        </authorList>
    </citation>
    <scope>NUCLEOTIDE SEQUENCE [LARGE SCALE GENOMIC DNA]</scope>
    <source>
        <strain evidence="2 3">B6-8</strain>
    </source>
</reference>
<keyword evidence="1" id="KW-0732">Signal</keyword>
<keyword evidence="3" id="KW-1185">Reference proteome</keyword>
<protein>
    <submittedName>
        <fullName evidence="2">Uncharacterized protein</fullName>
    </submittedName>
</protein>
<dbReference type="Pfam" id="PF05666">
    <property type="entry name" value="YcgJ"/>
    <property type="match status" value="1"/>
</dbReference>
<feature type="signal peptide" evidence="1">
    <location>
        <begin position="1"/>
        <end position="20"/>
    </location>
</feature>
<evidence type="ECO:0000256" key="1">
    <source>
        <dbReference type="SAM" id="SignalP"/>
    </source>
</evidence>
<dbReference type="RefSeq" id="WP_266346854.1">
    <property type="nucleotide sequence ID" value="NZ_JAPKNG010000001.1"/>
</dbReference>
<dbReference type="Proteomes" id="UP001241603">
    <property type="component" value="Unassembled WGS sequence"/>
</dbReference>
<evidence type="ECO:0000313" key="2">
    <source>
        <dbReference type="EMBL" id="MDQ0435898.1"/>
    </source>
</evidence>
<accession>A0ABU0H1X4</accession>